<accession>L5KLZ0</accession>
<gene>
    <name evidence="1" type="ORF">PAL_GLEAN10025059</name>
</gene>
<reference evidence="2" key="1">
    <citation type="journal article" date="2013" name="Science">
        <title>Comparative analysis of bat genomes provides insight into the evolution of flight and immunity.</title>
        <authorList>
            <person name="Zhang G."/>
            <person name="Cowled C."/>
            <person name="Shi Z."/>
            <person name="Huang Z."/>
            <person name="Bishop-Lilly K.A."/>
            <person name="Fang X."/>
            <person name="Wynne J.W."/>
            <person name="Xiong Z."/>
            <person name="Baker M.L."/>
            <person name="Zhao W."/>
            <person name="Tachedjian M."/>
            <person name="Zhu Y."/>
            <person name="Zhou P."/>
            <person name="Jiang X."/>
            <person name="Ng J."/>
            <person name="Yang L."/>
            <person name="Wu L."/>
            <person name="Xiao J."/>
            <person name="Feng Y."/>
            <person name="Chen Y."/>
            <person name="Sun X."/>
            <person name="Zhang Y."/>
            <person name="Marsh G.A."/>
            <person name="Crameri G."/>
            <person name="Broder C.C."/>
            <person name="Frey K.G."/>
            <person name="Wang L.F."/>
            <person name="Wang J."/>
        </authorList>
    </citation>
    <scope>NUCLEOTIDE SEQUENCE [LARGE SCALE GENOMIC DNA]</scope>
</reference>
<evidence type="ECO:0000313" key="2">
    <source>
        <dbReference type="Proteomes" id="UP000010552"/>
    </source>
</evidence>
<dbReference type="InParanoid" id="L5KLZ0"/>
<dbReference type="EMBL" id="KB030673">
    <property type="protein sequence ID" value="ELK11583.1"/>
    <property type="molecule type" value="Genomic_DNA"/>
</dbReference>
<sequence>MAIVTITRANLDQLIWANVHLWPGFEIFSLFSFFLVESSNQQISDRGFAERKAVLLRCEAASQYYIVCENATFPQRELSAPTWTMWINLQC</sequence>
<name>L5KLZ0_PTEAL</name>
<dbReference type="AlphaFoldDB" id="L5KLZ0"/>
<dbReference type="Proteomes" id="UP000010552">
    <property type="component" value="Unassembled WGS sequence"/>
</dbReference>
<evidence type="ECO:0000313" key="1">
    <source>
        <dbReference type="EMBL" id="ELK11583.1"/>
    </source>
</evidence>
<proteinExistence type="predicted"/>
<keyword evidence="2" id="KW-1185">Reference proteome</keyword>
<protein>
    <submittedName>
        <fullName evidence="1">Uncharacterized protein</fullName>
    </submittedName>
</protein>
<organism evidence="1 2">
    <name type="scientific">Pteropus alecto</name>
    <name type="common">Black flying fox</name>
    <dbReference type="NCBI Taxonomy" id="9402"/>
    <lineage>
        <taxon>Eukaryota</taxon>
        <taxon>Metazoa</taxon>
        <taxon>Chordata</taxon>
        <taxon>Craniata</taxon>
        <taxon>Vertebrata</taxon>
        <taxon>Euteleostomi</taxon>
        <taxon>Mammalia</taxon>
        <taxon>Eutheria</taxon>
        <taxon>Laurasiatheria</taxon>
        <taxon>Chiroptera</taxon>
        <taxon>Yinpterochiroptera</taxon>
        <taxon>Pteropodoidea</taxon>
        <taxon>Pteropodidae</taxon>
        <taxon>Pteropodinae</taxon>
        <taxon>Pteropus</taxon>
    </lineage>
</organism>